<evidence type="ECO:0000313" key="5">
    <source>
        <dbReference type="EMBL" id="OGM40554.1"/>
    </source>
</evidence>
<dbReference type="AlphaFoldDB" id="A0A1F7ZM80"/>
<proteinExistence type="inferred from homology"/>
<evidence type="ECO:0000256" key="3">
    <source>
        <dbReference type="ARBA" id="ARBA00023242"/>
    </source>
</evidence>
<keyword evidence="6" id="KW-1185">Reference proteome</keyword>
<evidence type="ECO:0000256" key="2">
    <source>
        <dbReference type="ARBA" id="ARBA00009761"/>
    </source>
</evidence>
<organism evidence="5 6">
    <name type="scientific">Aspergillus bombycis</name>
    <dbReference type="NCBI Taxonomy" id="109264"/>
    <lineage>
        <taxon>Eukaryota</taxon>
        <taxon>Fungi</taxon>
        <taxon>Dikarya</taxon>
        <taxon>Ascomycota</taxon>
        <taxon>Pezizomycotina</taxon>
        <taxon>Eurotiomycetes</taxon>
        <taxon>Eurotiomycetidae</taxon>
        <taxon>Eurotiales</taxon>
        <taxon>Aspergillaceae</taxon>
        <taxon>Aspergillus</taxon>
    </lineage>
</organism>
<keyword evidence="4" id="KW-0812">Transmembrane</keyword>
<evidence type="ECO:0000256" key="1">
    <source>
        <dbReference type="ARBA" id="ARBA00004123"/>
    </source>
</evidence>
<dbReference type="GO" id="GO:0003697">
    <property type="term" value="F:single-stranded DNA binding"/>
    <property type="evidence" value="ECO:0007669"/>
    <property type="project" value="TreeGrafter"/>
</dbReference>
<feature type="transmembrane region" description="Helical" evidence="4">
    <location>
        <begin position="101"/>
        <end position="123"/>
    </location>
</feature>
<dbReference type="GO" id="GO:0006289">
    <property type="term" value="P:nucleotide-excision repair"/>
    <property type="evidence" value="ECO:0007669"/>
    <property type="project" value="TreeGrafter"/>
</dbReference>
<dbReference type="GO" id="GO:0005662">
    <property type="term" value="C:DNA replication factor A complex"/>
    <property type="evidence" value="ECO:0007669"/>
    <property type="project" value="TreeGrafter"/>
</dbReference>
<comment type="similarity">
    <text evidence="2">Belongs to the replication factor A protein 3 family.</text>
</comment>
<dbReference type="GO" id="GO:0006260">
    <property type="term" value="P:DNA replication"/>
    <property type="evidence" value="ECO:0007669"/>
    <property type="project" value="InterPro"/>
</dbReference>
<dbReference type="InterPro" id="IPR012340">
    <property type="entry name" value="NA-bd_OB-fold"/>
</dbReference>
<dbReference type="GO" id="GO:0003684">
    <property type="term" value="F:damaged DNA binding"/>
    <property type="evidence" value="ECO:0007669"/>
    <property type="project" value="TreeGrafter"/>
</dbReference>
<sequence length="163" mass="17786">MSLQTPRVLPAHLHAFHPSNANPHVTSTVRLLGTVTALRGDTATITCGDNGDVTLILKPDSHLQMGKLVEVVGKVTDVEGQGLGVRVLGSFDWGNPSDCGMWFALPFFLVGLRFFGVVVRSLVLGRIMWGARADGGSWTDYKIYENVVNATHRFKSLFYEAAE</sequence>
<dbReference type="CDD" id="cd04479">
    <property type="entry name" value="RPA3"/>
    <property type="match status" value="1"/>
</dbReference>
<dbReference type="SUPFAM" id="SSF50249">
    <property type="entry name" value="Nucleic acid-binding proteins"/>
    <property type="match status" value="1"/>
</dbReference>
<dbReference type="PANTHER" id="PTHR15114">
    <property type="entry name" value="REPLICATION PROTEIN A3"/>
    <property type="match status" value="1"/>
</dbReference>
<gene>
    <name evidence="5" type="ORF">ABOM_011058</name>
</gene>
<dbReference type="Proteomes" id="UP000179179">
    <property type="component" value="Unassembled WGS sequence"/>
</dbReference>
<dbReference type="GO" id="GO:0006284">
    <property type="term" value="P:base-excision repair"/>
    <property type="evidence" value="ECO:0007669"/>
    <property type="project" value="TreeGrafter"/>
</dbReference>
<dbReference type="GO" id="GO:0006298">
    <property type="term" value="P:mismatch repair"/>
    <property type="evidence" value="ECO:0007669"/>
    <property type="project" value="TreeGrafter"/>
</dbReference>
<dbReference type="GeneID" id="34454448"/>
<dbReference type="STRING" id="109264.A0A1F7ZM80"/>
<comment type="caution">
    <text evidence="5">The sequence shown here is derived from an EMBL/GenBank/DDBJ whole genome shotgun (WGS) entry which is preliminary data.</text>
</comment>
<accession>A0A1F7ZM80</accession>
<reference evidence="5 6" key="1">
    <citation type="journal article" date="2016" name="Genome Biol. Evol.">
        <title>Draft genome sequence of an aflatoxigenic Aspergillus species, A. bombycis.</title>
        <authorList>
            <person name="Moore G.G."/>
            <person name="Mack B.M."/>
            <person name="Beltz S.B."/>
            <person name="Gilbert M.K."/>
        </authorList>
    </citation>
    <scope>NUCLEOTIDE SEQUENCE [LARGE SCALE GENOMIC DNA]</scope>
    <source>
        <strain evidence="6">NRRL 26010</strain>
    </source>
</reference>
<keyword evidence="4" id="KW-1133">Transmembrane helix</keyword>
<dbReference type="PANTHER" id="PTHR15114:SF1">
    <property type="entry name" value="REPLICATION PROTEIN A 14 KDA SUBUNIT"/>
    <property type="match status" value="1"/>
</dbReference>
<comment type="subcellular location">
    <subcellularLocation>
        <location evidence="1">Nucleus</location>
    </subcellularLocation>
</comment>
<dbReference type="RefSeq" id="XP_022384271.1">
    <property type="nucleotide sequence ID" value="XM_022538186.1"/>
</dbReference>
<dbReference type="EMBL" id="LYCR01000139">
    <property type="protein sequence ID" value="OGM40554.1"/>
    <property type="molecule type" value="Genomic_DNA"/>
</dbReference>
<keyword evidence="4" id="KW-0472">Membrane</keyword>
<dbReference type="InterPro" id="IPR013970">
    <property type="entry name" value="Rfa2"/>
</dbReference>
<name>A0A1F7ZM80_9EURO</name>
<evidence type="ECO:0000256" key="4">
    <source>
        <dbReference type="SAM" id="Phobius"/>
    </source>
</evidence>
<dbReference type="OrthoDB" id="188186at2759"/>
<dbReference type="Pfam" id="PF08661">
    <property type="entry name" value="Rep_fac-A_3"/>
    <property type="match status" value="1"/>
</dbReference>
<dbReference type="GO" id="GO:0035861">
    <property type="term" value="C:site of double-strand break"/>
    <property type="evidence" value="ECO:0007669"/>
    <property type="project" value="TreeGrafter"/>
</dbReference>
<dbReference type="GO" id="GO:0000724">
    <property type="term" value="P:double-strand break repair via homologous recombination"/>
    <property type="evidence" value="ECO:0007669"/>
    <property type="project" value="TreeGrafter"/>
</dbReference>
<dbReference type="Gene3D" id="2.40.50.140">
    <property type="entry name" value="Nucleic acid-binding proteins"/>
    <property type="match status" value="1"/>
</dbReference>
<protein>
    <submittedName>
        <fullName evidence="5">SsDNA binding protein Ssb3</fullName>
    </submittedName>
</protein>
<keyword evidence="3" id="KW-0539">Nucleus</keyword>
<evidence type="ECO:0000313" key="6">
    <source>
        <dbReference type="Proteomes" id="UP000179179"/>
    </source>
</evidence>